<reference evidence="4" key="1">
    <citation type="submission" date="2023-07" db="EMBL/GenBank/DDBJ databases">
        <authorList>
            <consortium name="CYATHOMIX"/>
        </authorList>
    </citation>
    <scope>NUCLEOTIDE SEQUENCE</scope>
    <source>
        <strain evidence="4">N/A</strain>
    </source>
</reference>
<evidence type="ECO:0000313" key="2">
    <source>
        <dbReference type="EMBL" id="CAJ0600722.1"/>
    </source>
</evidence>
<dbReference type="InterPro" id="IPR003514">
    <property type="entry name" value="Microviridae_protein_F"/>
</dbReference>
<dbReference type="GO" id="GO:0005198">
    <property type="term" value="F:structural molecule activity"/>
    <property type="evidence" value="ECO:0007669"/>
    <property type="project" value="InterPro"/>
</dbReference>
<protein>
    <submittedName>
        <fullName evidence="4">Uncharacterized protein</fullName>
    </submittedName>
</protein>
<dbReference type="InterPro" id="IPR037002">
    <property type="entry name" value="Microviridae_protein_F_sf"/>
</dbReference>
<dbReference type="InterPro" id="IPR016184">
    <property type="entry name" value="Capsid/spike_ssDNA_virus"/>
</dbReference>
<dbReference type="Proteomes" id="UP001176961">
    <property type="component" value="Unassembled WGS sequence"/>
</dbReference>
<evidence type="ECO:0000313" key="3">
    <source>
        <dbReference type="EMBL" id="CAJ0600723.1"/>
    </source>
</evidence>
<comment type="caution">
    <text evidence="4">The sequence shown here is derived from an EMBL/GenBank/DDBJ whole genome shotgun (WGS) entry which is preliminary data.</text>
</comment>
<comment type="similarity">
    <text evidence="1">Belongs to the microviridae F protein family.</text>
</comment>
<evidence type="ECO:0000313" key="5">
    <source>
        <dbReference type="Proteomes" id="UP001176961"/>
    </source>
</evidence>
<keyword evidence="5" id="KW-1185">Reference proteome</keyword>
<dbReference type="AlphaFoldDB" id="A0AA36M6B0"/>
<evidence type="ECO:0000313" key="4">
    <source>
        <dbReference type="EMBL" id="CAJ0600724.1"/>
    </source>
</evidence>
<dbReference type="Gene3D" id="2.60.169.10">
    <property type="entry name" value="Microviridae F protein"/>
    <property type="match status" value="1"/>
</dbReference>
<dbReference type="EMBL" id="CATQJL010000262">
    <property type="protein sequence ID" value="CAJ0600724.1"/>
    <property type="molecule type" value="Genomic_DNA"/>
</dbReference>
<evidence type="ECO:0000256" key="1">
    <source>
        <dbReference type="ARBA" id="ARBA00009963"/>
    </source>
</evidence>
<gene>
    <name evidence="2" type="ORF">CYNAS_LOCUS12705</name>
    <name evidence="3" type="ORF">CYNAS_LOCUS12706</name>
    <name evidence="4" type="ORF">CYNAS_LOCUS12707</name>
</gene>
<dbReference type="EMBL" id="CATQJL010000262">
    <property type="protein sequence ID" value="CAJ0600722.1"/>
    <property type="molecule type" value="Genomic_DNA"/>
</dbReference>
<dbReference type="SUPFAM" id="SSF88645">
    <property type="entry name" value="ssDNA viruses"/>
    <property type="match status" value="1"/>
</dbReference>
<dbReference type="EMBL" id="CATQJL010000262">
    <property type="protein sequence ID" value="CAJ0600723.1"/>
    <property type="molecule type" value="Genomic_DNA"/>
</dbReference>
<sequence length="553" mass="60905">MYRLNKATNVLEAYDETNIQDFVNSYRDTALSSVLEKYLPVPDAADDVVGEYMNNLDDLDYLTEAQATAENLRSKYNLGEDLDWKQIFGEVSKRRFSAPSLSIIDNVAVRDFKVYTAKNPLKSDLSLYRVGSFDIETGEVKPLFSELLFNGSDIKDVGQLIPLKPREVLAGDSFKVDSCAVARVASSFIKPVMDNLYLETYHFYVPYRLLYDKTERVFGNASPSAYEDNDLAKFPSFDDSGEDTITISQNSIGDYLGYPVGTISSKDVSVLPFRAYALVVDKWFRNENIIDEIYVQKGEFNNELPNNDDFAPDNYMGKPFNVGRRKDYFTSCLPAPQKGVPQGLQLTFSNDTFAPVYPKDPNNDLNIHDPSKLPDYGDLSLGDDLPDSEWYDLFVPGSQLPPFFGGGAENGESFFSRTFGSGDYKNSKYLQDSANAFNALEADKSRVFNAEEAEKARNFSAQEALKQREFEERLSNSAYQRAAQDLKNAGLNPYLLYGSAGSATTPAGSSAQTTLASSTPAHSGGISATTSGLANSAISAIASIASAVIKASA</sequence>
<organism evidence="4 5">
    <name type="scientific">Cylicocyclus nassatus</name>
    <name type="common">Nematode worm</name>
    <dbReference type="NCBI Taxonomy" id="53992"/>
    <lineage>
        <taxon>Eukaryota</taxon>
        <taxon>Metazoa</taxon>
        <taxon>Ecdysozoa</taxon>
        <taxon>Nematoda</taxon>
        <taxon>Chromadorea</taxon>
        <taxon>Rhabditida</taxon>
        <taxon>Rhabditina</taxon>
        <taxon>Rhabditomorpha</taxon>
        <taxon>Strongyloidea</taxon>
        <taxon>Strongylidae</taxon>
        <taxon>Cylicocyclus</taxon>
    </lineage>
</organism>
<name>A0AA36M6B0_CYLNA</name>
<accession>A0AA36M6B0</accession>
<proteinExistence type="inferred from homology"/>
<dbReference type="Pfam" id="PF02305">
    <property type="entry name" value="Phage_F"/>
    <property type="match status" value="1"/>
</dbReference>